<dbReference type="SUPFAM" id="SSF53474">
    <property type="entry name" value="alpha/beta-Hydrolases"/>
    <property type="match status" value="1"/>
</dbReference>
<feature type="chain" id="PRO_5038458965" evidence="5">
    <location>
        <begin position="33"/>
        <end position="563"/>
    </location>
</feature>
<protein>
    <submittedName>
        <fullName evidence="7">Alpha/beta hydrolase</fullName>
    </submittedName>
</protein>
<dbReference type="AlphaFoldDB" id="A0A2U2RL60"/>
<feature type="compositionally biased region" description="Gly residues" evidence="4">
    <location>
        <begin position="34"/>
        <end position="45"/>
    </location>
</feature>
<evidence type="ECO:0000256" key="4">
    <source>
        <dbReference type="SAM" id="MobiDB-lite"/>
    </source>
</evidence>
<organism evidence="7 8">
    <name type="scientific">Brachybacterium endophyticum</name>
    <dbReference type="NCBI Taxonomy" id="2182385"/>
    <lineage>
        <taxon>Bacteria</taxon>
        <taxon>Bacillati</taxon>
        <taxon>Actinomycetota</taxon>
        <taxon>Actinomycetes</taxon>
        <taxon>Micrococcales</taxon>
        <taxon>Dermabacteraceae</taxon>
        <taxon>Brachybacterium</taxon>
    </lineage>
</organism>
<dbReference type="EMBL" id="QFKX01000002">
    <property type="protein sequence ID" value="PWH06612.1"/>
    <property type="molecule type" value="Genomic_DNA"/>
</dbReference>
<feature type="signal peptide" evidence="5">
    <location>
        <begin position="1"/>
        <end position="32"/>
    </location>
</feature>
<comment type="similarity">
    <text evidence="1">Belongs to the peptidase S33 family.</text>
</comment>
<proteinExistence type="inferred from homology"/>
<dbReference type="InterPro" id="IPR029058">
    <property type="entry name" value="AB_hydrolase_fold"/>
</dbReference>
<evidence type="ECO:0000256" key="2">
    <source>
        <dbReference type="ARBA" id="ARBA00022729"/>
    </source>
</evidence>
<dbReference type="InterPro" id="IPR013595">
    <property type="entry name" value="Pept_S33_TAP-like_C"/>
</dbReference>
<evidence type="ECO:0000256" key="5">
    <source>
        <dbReference type="SAM" id="SignalP"/>
    </source>
</evidence>
<dbReference type="OrthoDB" id="3252468at2"/>
<comment type="caution">
    <text evidence="7">The sequence shown here is derived from an EMBL/GenBank/DDBJ whole genome shotgun (WGS) entry which is preliminary data.</text>
</comment>
<gene>
    <name evidence="7" type="ORF">DEO23_06580</name>
</gene>
<dbReference type="Pfam" id="PF08386">
    <property type="entry name" value="Abhydrolase_4"/>
    <property type="match status" value="1"/>
</dbReference>
<dbReference type="InterPro" id="IPR051601">
    <property type="entry name" value="Serine_prot/Carboxylest_S33"/>
</dbReference>
<keyword evidence="2 5" id="KW-0732">Signal</keyword>
<evidence type="ECO:0000313" key="8">
    <source>
        <dbReference type="Proteomes" id="UP000245590"/>
    </source>
</evidence>
<feature type="compositionally biased region" description="Low complexity" evidence="4">
    <location>
        <begin position="46"/>
        <end position="68"/>
    </location>
</feature>
<dbReference type="Proteomes" id="UP000245590">
    <property type="component" value="Unassembled WGS sequence"/>
</dbReference>
<feature type="domain" description="Peptidase S33 tripeptidyl aminopeptidase-like C-terminal" evidence="6">
    <location>
        <begin position="463"/>
        <end position="563"/>
    </location>
</feature>
<feature type="region of interest" description="Disordered" evidence="4">
    <location>
        <begin position="34"/>
        <end position="91"/>
    </location>
</feature>
<evidence type="ECO:0000313" key="7">
    <source>
        <dbReference type="EMBL" id="PWH06612.1"/>
    </source>
</evidence>
<dbReference type="GO" id="GO:0016787">
    <property type="term" value="F:hydrolase activity"/>
    <property type="evidence" value="ECO:0007669"/>
    <property type="project" value="UniProtKB-KW"/>
</dbReference>
<keyword evidence="8" id="KW-1185">Reference proteome</keyword>
<dbReference type="PANTHER" id="PTHR43248">
    <property type="entry name" value="2-SUCCINYL-6-HYDROXY-2,4-CYCLOHEXADIENE-1-CARBOXYLATE SYNTHASE"/>
    <property type="match status" value="1"/>
</dbReference>
<evidence type="ECO:0000256" key="1">
    <source>
        <dbReference type="ARBA" id="ARBA00010088"/>
    </source>
</evidence>
<accession>A0A2U2RL60</accession>
<keyword evidence="3 7" id="KW-0378">Hydrolase</keyword>
<evidence type="ECO:0000256" key="3">
    <source>
        <dbReference type="ARBA" id="ARBA00022801"/>
    </source>
</evidence>
<dbReference type="Gene3D" id="3.40.50.1820">
    <property type="entry name" value="alpha/beta hydrolase"/>
    <property type="match status" value="1"/>
</dbReference>
<evidence type="ECO:0000259" key="6">
    <source>
        <dbReference type="Pfam" id="PF08386"/>
    </source>
</evidence>
<dbReference type="PANTHER" id="PTHR43248:SF29">
    <property type="entry name" value="TRIPEPTIDYL AMINOPEPTIDASE"/>
    <property type="match status" value="1"/>
</dbReference>
<dbReference type="PROSITE" id="PS51257">
    <property type="entry name" value="PROKAR_LIPOPROTEIN"/>
    <property type="match status" value="1"/>
</dbReference>
<name>A0A2U2RL60_9MICO</name>
<dbReference type="RefSeq" id="WP_109275206.1">
    <property type="nucleotide sequence ID" value="NZ_QFKX01000002.1"/>
</dbReference>
<sequence length="563" mass="59444">MQRTRSHRGALRVLAGAAATALLLSGCSLLDAGGDGDQPGGGSKGSGSSSASDGASAGSSAGASGDGSTPPLAELGTSHAKDLPGDPAESSDYAEYYDQHADWGTCDQGVRDEAAIPGLECASVKVPRAWDDPGAEDVEIAMVRLPATGDPKGTLMTNPGGPGNSGVDFLAENGDYLFNQEVRRNYDLVSFDPRGVSRSEGVRCLDDEQTDEYRADTFDGGTPEGLTKSLDWMEKISDACEKNSGDLLPYLDTYSAARDMDVLRAAVGDDSLNYMGFSYGTYLGSIYADLYPDRVGRFVLDGAMEPSLTADELVAGQAEGFQKATESFAKFCTEREDCPMESSSPKQATSELSDLLDSISDEPLPTTDPDRPLTGALAAAGMQMTLYSNDYWSLGVDALKDAKNGDGTALLALADLSAGRQDDGSYKGNDLFAINAVNCLDRPGVKDLDWQKKESKRLLKEYPAAGMTDYSQAMCDLWPVKPLREPAPVHAEGSGEIVVVGTTRDPATPYAWSKKLAKELDNASLITFDGDGHTAYGRSGGCVEQAVNAYLIDGTSPQKGLTC</sequence>
<reference evidence="7 8" key="1">
    <citation type="submission" date="2018-05" db="EMBL/GenBank/DDBJ databases">
        <title>Brachybacterium sp. M1HQ-2T, whole genome shotgun sequence.</title>
        <authorList>
            <person name="Tuo L."/>
        </authorList>
    </citation>
    <scope>NUCLEOTIDE SEQUENCE [LARGE SCALE GENOMIC DNA]</scope>
    <source>
        <strain evidence="7 8">M1HQ-2</strain>
    </source>
</reference>